<evidence type="ECO:0000313" key="2">
    <source>
        <dbReference type="EMBL" id="EHA57729.1"/>
    </source>
</evidence>
<dbReference type="OrthoDB" id="5078988at2759"/>
<dbReference type="KEGG" id="mgr:MGG_16372"/>
<evidence type="ECO:0000259" key="1">
    <source>
        <dbReference type="Pfam" id="PF20255"/>
    </source>
</evidence>
<keyword evidence="3" id="KW-1185">Reference proteome</keyword>
<gene>
    <name evidence="2" type="ORF">MGG_16372</name>
</gene>
<dbReference type="Proteomes" id="UP000009058">
    <property type="component" value="Chromosome 1"/>
</dbReference>
<name>G4MLV1_PYRO7</name>
<evidence type="ECO:0000313" key="3">
    <source>
        <dbReference type="Proteomes" id="UP000009058"/>
    </source>
</evidence>
<dbReference type="InParanoid" id="G4MLV1"/>
<dbReference type="HOGENOM" id="CLU_634720_0_0_1"/>
<protein>
    <recommendedName>
        <fullName evidence="1">DUF6606 domain-containing protein</fullName>
    </recommendedName>
</protein>
<dbReference type="EMBL" id="CM001231">
    <property type="protein sequence ID" value="EHA57729.1"/>
    <property type="molecule type" value="Genomic_DNA"/>
</dbReference>
<feature type="domain" description="DUF6606" evidence="1">
    <location>
        <begin position="59"/>
        <end position="267"/>
    </location>
</feature>
<proteinExistence type="predicted"/>
<dbReference type="STRING" id="242507.G4MLV1"/>
<dbReference type="GeneID" id="12986289"/>
<organism evidence="2 3">
    <name type="scientific">Pyricularia oryzae (strain 70-15 / ATCC MYA-4617 / FGSC 8958)</name>
    <name type="common">Rice blast fungus</name>
    <name type="synonym">Magnaporthe oryzae</name>
    <dbReference type="NCBI Taxonomy" id="242507"/>
    <lineage>
        <taxon>Eukaryota</taxon>
        <taxon>Fungi</taxon>
        <taxon>Dikarya</taxon>
        <taxon>Ascomycota</taxon>
        <taxon>Pezizomycotina</taxon>
        <taxon>Sordariomycetes</taxon>
        <taxon>Sordariomycetidae</taxon>
        <taxon>Magnaporthales</taxon>
        <taxon>Pyriculariaceae</taxon>
        <taxon>Pyricularia</taxon>
    </lineage>
</organism>
<dbReference type="eggNOG" id="ENOG502QUFK">
    <property type="taxonomic scope" value="Eukaryota"/>
</dbReference>
<dbReference type="Pfam" id="PF20255">
    <property type="entry name" value="DUF6606"/>
    <property type="match status" value="1"/>
</dbReference>
<sequence>MSKTKAGAALAQHHLLYLVNHVFLPPKLPSGDDESPTQKAIMLSTVYDALATISVRTQDNIQFDKCKLNVTILEMVNGKLGFVVLHIVKQNAGVMIIRTLDKMQLDLFELSPRNKNTMASAGRFRRYFPGVAIAMRMEDYIGKTNFVSSILSMLYKLASAKTPGFYPKVKKAGQFYDEERNTPSPHNMTEFVTAFFGPVTKPVKDAGFWKNTRDEIMWNDAFMPWRRSPLWLLLRVAMQLLWHRQSPEDGLNMYKAFMLYLSARILRISANIRLDSDYLEIMRFKVARRRLKLTSAGRSSQFELPESVLQAVDGFLGNPEGVSMVHLTIMELWVVCDKLAIRSQPFLREYWPQIPIHLLQSLVLPFSQDMVRLKKVKLYFQLKFQKADLTLPNIFDSFGDRNLDKIKYFPAFFVTTRQLGRYQGGQVGSHPS</sequence>
<accession>G4MLV1</accession>
<dbReference type="VEuPathDB" id="FungiDB:MGG_16372"/>
<reference evidence="2 3" key="1">
    <citation type="journal article" date="2005" name="Nature">
        <title>The genome sequence of the rice blast fungus Magnaporthe grisea.</title>
        <authorList>
            <person name="Dean R.A."/>
            <person name="Talbot N.J."/>
            <person name="Ebbole D.J."/>
            <person name="Farman M.L."/>
            <person name="Mitchell T.K."/>
            <person name="Orbach M.J."/>
            <person name="Thon M."/>
            <person name="Kulkarni R."/>
            <person name="Xu J.R."/>
            <person name="Pan H."/>
            <person name="Read N.D."/>
            <person name="Lee Y.H."/>
            <person name="Carbone I."/>
            <person name="Brown D."/>
            <person name="Oh Y.Y."/>
            <person name="Donofrio N."/>
            <person name="Jeong J.S."/>
            <person name="Soanes D.M."/>
            <person name="Djonovic S."/>
            <person name="Kolomiets E."/>
            <person name="Rehmeyer C."/>
            <person name="Li W."/>
            <person name="Harding M."/>
            <person name="Kim S."/>
            <person name="Lebrun M.H."/>
            <person name="Bohnert H."/>
            <person name="Coughlan S."/>
            <person name="Butler J."/>
            <person name="Calvo S."/>
            <person name="Ma L.J."/>
            <person name="Nicol R."/>
            <person name="Purcell S."/>
            <person name="Nusbaum C."/>
            <person name="Galagan J.E."/>
            <person name="Birren B.W."/>
        </authorList>
    </citation>
    <scope>NUCLEOTIDE SEQUENCE [LARGE SCALE GENOMIC DNA]</scope>
    <source>
        <strain evidence="3">70-15 / ATCC MYA-4617 / FGSC 8958</strain>
    </source>
</reference>
<dbReference type="OMA" id="MCESCEL"/>
<dbReference type="AlphaFoldDB" id="G4MLV1"/>
<dbReference type="InterPro" id="IPR046541">
    <property type="entry name" value="DUF6606"/>
</dbReference>
<reference key="2">
    <citation type="submission" date="2011-05" db="EMBL/GenBank/DDBJ databases">
        <title>The Genome Sequence of Magnaporthe oryzae 70-15.</title>
        <authorList>
            <consortium name="The Broad Institute Genome Sequencing Platform"/>
            <person name="Ma L.-J."/>
            <person name="Dead R."/>
            <person name="Young S.K."/>
            <person name="Zeng Q."/>
            <person name="Gargeya S."/>
            <person name="Fitzgerald M."/>
            <person name="Haas B."/>
            <person name="Abouelleil A."/>
            <person name="Alvarado L."/>
            <person name="Arachchi H.M."/>
            <person name="Berlin A."/>
            <person name="Brown A."/>
            <person name="Chapman S.B."/>
            <person name="Chen Z."/>
            <person name="Dunbar C."/>
            <person name="Freedman E."/>
            <person name="Gearin G."/>
            <person name="Gellesch M."/>
            <person name="Goldberg J."/>
            <person name="Griggs A."/>
            <person name="Gujja S."/>
            <person name="Heiman D."/>
            <person name="Howarth C."/>
            <person name="Larson L."/>
            <person name="Lui A."/>
            <person name="MacDonald P.J.P."/>
            <person name="Mehta T."/>
            <person name="Montmayeur A."/>
            <person name="Murphy C."/>
            <person name="Neiman D."/>
            <person name="Pearson M."/>
            <person name="Priest M."/>
            <person name="Roberts A."/>
            <person name="Saif S."/>
            <person name="Shea T."/>
            <person name="Shenoy N."/>
            <person name="Sisk P."/>
            <person name="Stolte C."/>
            <person name="Sykes S."/>
            <person name="Yandava C."/>
            <person name="Wortman J."/>
            <person name="Nusbaum C."/>
            <person name="Birren B."/>
        </authorList>
    </citation>
    <scope>NUCLEOTIDE SEQUENCE</scope>
    <source>
        <strain>70-15</strain>
    </source>
</reference>
<dbReference type="RefSeq" id="XP_003710341.1">
    <property type="nucleotide sequence ID" value="XM_003710293.1"/>
</dbReference>